<feature type="region of interest" description="Disordered" evidence="1">
    <location>
        <begin position="143"/>
        <end position="175"/>
    </location>
</feature>
<dbReference type="EMBL" id="OZ034820">
    <property type="protein sequence ID" value="CAL1402032.1"/>
    <property type="molecule type" value="Genomic_DNA"/>
</dbReference>
<reference evidence="2 3" key="1">
    <citation type="submission" date="2024-04" db="EMBL/GenBank/DDBJ databases">
        <authorList>
            <person name="Fracassetti M."/>
        </authorList>
    </citation>
    <scope>NUCLEOTIDE SEQUENCE [LARGE SCALE GENOMIC DNA]</scope>
</reference>
<evidence type="ECO:0000313" key="2">
    <source>
        <dbReference type="EMBL" id="CAL1402032.1"/>
    </source>
</evidence>
<accession>A0AAV2FVH3</accession>
<dbReference type="Proteomes" id="UP001497516">
    <property type="component" value="Chromosome 7"/>
</dbReference>
<evidence type="ECO:0000313" key="3">
    <source>
        <dbReference type="Proteomes" id="UP001497516"/>
    </source>
</evidence>
<keyword evidence="3" id="KW-1185">Reference proteome</keyword>
<name>A0AAV2FVH3_9ROSI</name>
<sequence>MFYANMRPCYNTNPPSFTTIVFNYLITINVDLLSQLLSIPISGIVVMNESEFPDAEFNELVVIRTLTTVYPTDQRIMASAKENRVISYPHLMFDHMLLHVVDDVVPLPEDGLNIADLVEDVSNKGKQKAVLHHLDFIRQSFQHENEASTSGKISEDPKENEEDISDYITSPPYPF</sequence>
<dbReference type="AlphaFoldDB" id="A0AAV2FVH3"/>
<evidence type="ECO:0000256" key="1">
    <source>
        <dbReference type="SAM" id="MobiDB-lite"/>
    </source>
</evidence>
<proteinExistence type="predicted"/>
<organism evidence="2 3">
    <name type="scientific">Linum trigynum</name>
    <dbReference type="NCBI Taxonomy" id="586398"/>
    <lineage>
        <taxon>Eukaryota</taxon>
        <taxon>Viridiplantae</taxon>
        <taxon>Streptophyta</taxon>
        <taxon>Embryophyta</taxon>
        <taxon>Tracheophyta</taxon>
        <taxon>Spermatophyta</taxon>
        <taxon>Magnoliopsida</taxon>
        <taxon>eudicotyledons</taxon>
        <taxon>Gunneridae</taxon>
        <taxon>Pentapetalae</taxon>
        <taxon>rosids</taxon>
        <taxon>fabids</taxon>
        <taxon>Malpighiales</taxon>
        <taxon>Linaceae</taxon>
        <taxon>Linum</taxon>
    </lineage>
</organism>
<protein>
    <submittedName>
        <fullName evidence="2">Uncharacterized protein</fullName>
    </submittedName>
</protein>
<gene>
    <name evidence="2" type="ORF">LTRI10_LOCUS42063</name>
</gene>